<evidence type="ECO:0000313" key="1">
    <source>
        <dbReference type="EMBL" id="RRB14936.1"/>
    </source>
</evidence>
<dbReference type="OrthoDB" id="963497at2"/>
<accession>A0A3P1CPG0</accession>
<comment type="caution">
    <text evidence="1">The sequence shown here is derived from an EMBL/GenBank/DDBJ whole genome shotgun (WGS) entry which is preliminary data.</text>
</comment>
<sequence>MTDHRSPVDPQGRQFLLTHISEVIGSNREYSITYNAAAQPTSATVTYSSGGQVTNSLKEMYIYNLNGKLIQTVRGGNPELPGSAVSFMNYTYDSNGRTTSRSRIIRDIFGVTKTYWIEKYEHDNQNRINKIIRDYYFDQDRTNQYGSTIFFTEVETLQFDARNNIITIDLVTTDAVTKQVILRGQRLNQFDDKPNPLYDFDLFEQAFFRFWSPNNLVRTQAGVTKDLTIPLNQIIKTNQVSTIQYANGLPISEADNFGISRTFTYSPR</sequence>
<dbReference type="Gene3D" id="2.180.10.10">
    <property type="entry name" value="RHS repeat-associated core"/>
    <property type="match status" value="1"/>
</dbReference>
<dbReference type="AlphaFoldDB" id="A0A3P1CPG0"/>
<gene>
    <name evidence="1" type="ORF">EHT87_10235</name>
</gene>
<organism evidence="1 2">
    <name type="scientific">Larkinella knui</name>
    <dbReference type="NCBI Taxonomy" id="2025310"/>
    <lineage>
        <taxon>Bacteria</taxon>
        <taxon>Pseudomonadati</taxon>
        <taxon>Bacteroidota</taxon>
        <taxon>Cytophagia</taxon>
        <taxon>Cytophagales</taxon>
        <taxon>Spirosomataceae</taxon>
        <taxon>Larkinella</taxon>
    </lineage>
</organism>
<protein>
    <recommendedName>
        <fullName evidence="3">RHS repeat protein</fullName>
    </recommendedName>
</protein>
<dbReference type="EMBL" id="RQJP01000002">
    <property type="protein sequence ID" value="RRB14936.1"/>
    <property type="molecule type" value="Genomic_DNA"/>
</dbReference>
<name>A0A3P1CPG0_9BACT</name>
<reference evidence="1 2" key="1">
    <citation type="submission" date="2018-11" db="EMBL/GenBank/DDBJ databases">
        <authorList>
            <person name="Zhou Z."/>
            <person name="Wang G."/>
        </authorList>
    </citation>
    <scope>NUCLEOTIDE SEQUENCE [LARGE SCALE GENOMIC DNA]</scope>
    <source>
        <strain evidence="1 2">KCTC42998</strain>
    </source>
</reference>
<dbReference type="RefSeq" id="WP_124906538.1">
    <property type="nucleotide sequence ID" value="NZ_RQJP01000002.1"/>
</dbReference>
<dbReference type="Proteomes" id="UP000274271">
    <property type="component" value="Unassembled WGS sequence"/>
</dbReference>
<proteinExistence type="predicted"/>
<evidence type="ECO:0008006" key="3">
    <source>
        <dbReference type="Google" id="ProtNLM"/>
    </source>
</evidence>
<keyword evidence="2" id="KW-1185">Reference proteome</keyword>
<evidence type="ECO:0000313" key="2">
    <source>
        <dbReference type="Proteomes" id="UP000274271"/>
    </source>
</evidence>